<reference evidence="1 2" key="1">
    <citation type="submission" date="2019-06" db="EMBL/GenBank/DDBJ databases">
        <title>Whole genome shotgun sequence of Brevibacillus formosus NBRC 15716.</title>
        <authorList>
            <person name="Hosoyama A."/>
            <person name="Uohara A."/>
            <person name="Ohji S."/>
            <person name="Ichikawa N."/>
        </authorList>
    </citation>
    <scope>NUCLEOTIDE SEQUENCE [LARGE SCALE GENOMIC DNA]</scope>
    <source>
        <strain evidence="1 2">NBRC 15716</strain>
    </source>
</reference>
<sequence>MMLAIHEETRLRKRLLSILRQNSEAFQLYYDTYGYTPVEPLLEYLHTLKGCAYITRQDLHQVVEFDPERSIEWDGGALIRVTYGFLPSIAKSRLMEIVPPDVLYYGTHRKLLKQVLTGGLLPIASEYVQLADRPEHIGESTDTLRLVTVNAKKAHEAGICFYRVGEHYCLSDAVPASYLQLYAD</sequence>
<dbReference type="InterPro" id="IPR042080">
    <property type="entry name" value="RNA_2'-PTrans_N"/>
</dbReference>
<protein>
    <submittedName>
        <fullName evidence="1">RNA 2'-phosphotransferase</fullName>
    </submittedName>
</protein>
<dbReference type="InterPro" id="IPR042081">
    <property type="entry name" value="RNA_2'-PTrans_C"/>
</dbReference>
<dbReference type="RefSeq" id="WP_236697800.1">
    <property type="nucleotide sequence ID" value="NZ_BJOL01000013.1"/>
</dbReference>
<organism evidence="1 2">
    <name type="scientific">Brevibacillus formosus</name>
    <dbReference type="NCBI Taxonomy" id="54913"/>
    <lineage>
        <taxon>Bacteria</taxon>
        <taxon>Bacillati</taxon>
        <taxon>Bacillota</taxon>
        <taxon>Bacilli</taxon>
        <taxon>Bacillales</taxon>
        <taxon>Paenibacillaceae</taxon>
        <taxon>Brevibacillus</taxon>
    </lineage>
</organism>
<evidence type="ECO:0000313" key="2">
    <source>
        <dbReference type="Proteomes" id="UP000319498"/>
    </source>
</evidence>
<dbReference type="Gene3D" id="3.20.170.30">
    <property type="match status" value="1"/>
</dbReference>
<comment type="caution">
    <text evidence="1">The sequence shown here is derived from an EMBL/GenBank/DDBJ whole genome shotgun (WGS) entry which is preliminary data.</text>
</comment>
<dbReference type="Gene3D" id="1.10.10.970">
    <property type="entry name" value="RNA 2'-phosphotransferase, Tpt1/KptA family, N-terminal domain"/>
    <property type="match status" value="1"/>
</dbReference>
<dbReference type="Proteomes" id="UP000319498">
    <property type="component" value="Unassembled WGS sequence"/>
</dbReference>
<dbReference type="GeneID" id="87584076"/>
<dbReference type="EMBL" id="BJOL01000013">
    <property type="protein sequence ID" value="GED58358.1"/>
    <property type="molecule type" value="Genomic_DNA"/>
</dbReference>
<name>A0ABQ0TBB8_9BACL</name>
<dbReference type="Pfam" id="PF01885">
    <property type="entry name" value="PTS_2-RNA"/>
    <property type="match status" value="1"/>
</dbReference>
<dbReference type="SUPFAM" id="SSF56399">
    <property type="entry name" value="ADP-ribosylation"/>
    <property type="match status" value="1"/>
</dbReference>
<keyword evidence="2" id="KW-1185">Reference proteome</keyword>
<accession>A0ABQ0TBB8</accession>
<proteinExistence type="predicted"/>
<gene>
    <name evidence="1" type="ORF">BFO01nite_24900</name>
</gene>
<dbReference type="InterPro" id="IPR002745">
    <property type="entry name" value="Ptrans_KptA/Tpt1"/>
</dbReference>
<evidence type="ECO:0000313" key="1">
    <source>
        <dbReference type="EMBL" id="GED58358.1"/>
    </source>
</evidence>